<keyword evidence="7" id="KW-0812">Transmembrane</keyword>
<name>A0A8T3A4F1_DENNO</name>
<dbReference type="GO" id="GO:0006508">
    <property type="term" value="P:proteolysis"/>
    <property type="evidence" value="ECO:0007669"/>
    <property type="project" value="UniProtKB-KW"/>
</dbReference>
<accession>A0A8T3A4F1</accession>
<feature type="transmembrane region" description="Helical" evidence="7">
    <location>
        <begin position="80"/>
        <end position="104"/>
    </location>
</feature>
<comment type="caution">
    <text evidence="9">The sequence shown here is derived from an EMBL/GenBank/DDBJ whole genome shotgun (WGS) entry which is preliminary data.</text>
</comment>
<dbReference type="OrthoDB" id="605308at2759"/>
<evidence type="ECO:0000256" key="3">
    <source>
        <dbReference type="ARBA" id="ARBA00022670"/>
    </source>
</evidence>
<proteinExistence type="predicted"/>
<dbReference type="Pfam" id="PF10275">
    <property type="entry name" value="Peptidase_C65"/>
    <property type="match status" value="1"/>
</dbReference>
<evidence type="ECO:0000256" key="6">
    <source>
        <dbReference type="ARBA" id="ARBA00022807"/>
    </source>
</evidence>
<sequence>MPLDVVVVGSRWWPMMMITAKPASEIDLKSLVQDKEPLLNLEQDVTSHRVLKKIKELHEKYASFRRVRGDGNCFFRAFKFAYLVIYDLVFLALWCFFLRGVWIFI</sequence>
<organism evidence="9 10">
    <name type="scientific">Dendrobium nobile</name>
    <name type="common">Orchid</name>
    <dbReference type="NCBI Taxonomy" id="94219"/>
    <lineage>
        <taxon>Eukaryota</taxon>
        <taxon>Viridiplantae</taxon>
        <taxon>Streptophyta</taxon>
        <taxon>Embryophyta</taxon>
        <taxon>Tracheophyta</taxon>
        <taxon>Spermatophyta</taxon>
        <taxon>Magnoliopsida</taxon>
        <taxon>Liliopsida</taxon>
        <taxon>Asparagales</taxon>
        <taxon>Orchidaceae</taxon>
        <taxon>Epidendroideae</taxon>
        <taxon>Malaxideae</taxon>
        <taxon>Dendrobiinae</taxon>
        <taxon>Dendrobium</taxon>
    </lineage>
</organism>
<dbReference type="GO" id="GO:0004843">
    <property type="term" value="F:cysteine-type deubiquitinase activity"/>
    <property type="evidence" value="ECO:0007669"/>
    <property type="project" value="UniProtKB-EC"/>
</dbReference>
<dbReference type="SUPFAM" id="SSF54001">
    <property type="entry name" value="Cysteine proteinases"/>
    <property type="match status" value="1"/>
</dbReference>
<dbReference type="InterPro" id="IPR042467">
    <property type="entry name" value="Peptidase_C65_otubain_sub2"/>
</dbReference>
<dbReference type="InterPro" id="IPR038765">
    <property type="entry name" value="Papain-like_cys_pep_sf"/>
</dbReference>
<feature type="domain" description="OTU" evidence="8">
    <location>
        <begin position="62"/>
        <end position="105"/>
    </location>
</feature>
<dbReference type="GO" id="GO:0071108">
    <property type="term" value="P:protein K48-linked deubiquitination"/>
    <property type="evidence" value="ECO:0007669"/>
    <property type="project" value="TreeGrafter"/>
</dbReference>
<evidence type="ECO:0000256" key="2">
    <source>
        <dbReference type="ARBA" id="ARBA00012759"/>
    </source>
</evidence>
<dbReference type="InterPro" id="IPR042468">
    <property type="entry name" value="Peptidase_C65_otubain_sub1"/>
</dbReference>
<evidence type="ECO:0000259" key="8">
    <source>
        <dbReference type="PROSITE" id="PS50802"/>
    </source>
</evidence>
<dbReference type="EMBL" id="JAGYWB010000018">
    <property type="protein sequence ID" value="KAI0491397.1"/>
    <property type="molecule type" value="Genomic_DNA"/>
</dbReference>
<dbReference type="Gene3D" id="1.20.1300.20">
    <property type="entry name" value="Peptidase C65 Otubain, subdomain 2"/>
    <property type="match status" value="1"/>
</dbReference>
<keyword evidence="5" id="KW-0378">Hydrolase</keyword>
<evidence type="ECO:0000313" key="10">
    <source>
        <dbReference type="Proteomes" id="UP000829196"/>
    </source>
</evidence>
<evidence type="ECO:0000256" key="5">
    <source>
        <dbReference type="ARBA" id="ARBA00022801"/>
    </source>
</evidence>
<keyword evidence="4" id="KW-0833">Ubl conjugation pathway</keyword>
<reference evidence="9" key="1">
    <citation type="journal article" date="2022" name="Front. Genet.">
        <title>Chromosome-Scale Assembly of the Dendrobium nobile Genome Provides Insights Into the Molecular Mechanism of the Biosynthesis of the Medicinal Active Ingredient of Dendrobium.</title>
        <authorList>
            <person name="Xu Q."/>
            <person name="Niu S.-C."/>
            <person name="Li K.-L."/>
            <person name="Zheng P.-J."/>
            <person name="Zhang X.-J."/>
            <person name="Jia Y."/>
            <person name="Liu Y."/>
            <person name="Niu Y.-X."/>
            <person name="Yu L.-H."/>
            <person name="Chen D.-F."/>
            <person name="Zhang G.-Q."/>
        </authorList>
    </citation>
    <scope>NUCLEOTIDE SEQUENCE</scope>
    <source>
        <tissue evidence="9">Leaf</tissue>
    </source>
</reference>
<dbReference type="GO" id="GO:0005634">
    <property type="term" value="C:nucleus"/>
    <property type="evidence" value="ECO:0007669"/>
    <property type="project" value="TreeGrafter"/>
</dbReference>
<gene>
    <name evidence="9" type="ORF">KFK09_025657</name>
</gene>
<comment type="catalytic activity">
    <reaction evidence="1">
        <text>Thiol-dependent hydrolysis of ester, thioester, amide, peptide and isopeptide bonds formed by the C-terminal Gly of ubiquitin (a 76-residue protein attached to proteins as an intracellular targeting signal).</text>
        <dbReference type="EC" id="3.4.19.12"/>
    </reaction>
</comment>
<dbReference type="EC" id="3.4.19.12" evidence="2"/>
<protein>
    <recommendedName>
        <fullName evidence="2">ubiquitinyl hydrolase 1</fullName>
        <ecNumber evidence="2">3.4.19.12</ecNumber>
    </recommendedName>
</protein>
<dbReference type="PANTHER" id="PTHR12931">
    <property type="entry name" value="UBIQUITIN THIOLESTERASE PROTEIN OTUB"/>
    <property type="match status" value="1"/>
</dbReference>
<dbReference type="PANTHER" id="PTHR12931:SF15">
    <property type="entry name" value="UBIQUITIN THIOESTERASE OTUBAIN-LIKE"/>
    <property type="match status" value="1"/>
</dbReference>
<evidence type="ECO:0000256" key="4">
    <source>
        <dbReference type="ARBA" id="ARBA00022786"/>
    </source>
</evidence>
<dbReference type="Proteomes" id="UP000829196">
    <property type="component" value="Unassembled WGS sequence"/>
</dbReference>
<dbReference type="Gene3D" id="3.30.200.60">
    <property type="entry name" value="Peptidase C65 Otubain, subdomain 1"/>
    <property type="match status" value="1"/>
</dbReference>
<dbReference type="PROSITE" id="PS50802">
    <property type="entry name" value="OTU"/>
    <property type="match status" value="1"/>
</dbReference>
<keyword evidence="7" id="KW-0472">Membrane</keyword>
<dbReference type="GO" id="GO:0043130">
    <property type="term" value="F:ubiquitin binding"/>
    <property type="evidence" value="ECO:0007669"/>
    <property type="project" value="TreeGrafter"/>
</dbReference>
<keyword evidence="6" id="KW-0788">Thiol protease</keyword>
<dbReference type="SMR" id="A0A8T3A4F1"/>
<evidence type="ECO:0000256" key="1">
    <source>
        <dbReference type="ARBA" id="ARBA00000707"/>
    </source>
</evidence>
<dbReference type="InterPro" id="IPR003323">
    <property type="entry name" value="OTU_dom"/>
</dbReference>
<keyword evidence="7" id="KW-1133">Transmembrane helix</keyword>
<dbReference type="InterPro" id="IPR019400">
    <property type="entry name" value="Peptidase_C65_otubain"/>
</dbReference>
<dbReference type="AlphaFoldDB" id="A0A8T3A4F1"/>
<keyword evidence="10" id="KW-1185">Reference proteome</keyword>
<keyword evidence="3" id="KW-0645">Protease</keyword>
<evidence type="ECO:0000313" key="9">
    <source>
        <dbReference type="EMBL" id="KAI0491397.1"/>
    </source>
</evidence>
<evidence type="ECO:0000256" key="7">
    <source>
        <dbReference type="SAM" id="Phobius"/>
    </source>
</evidence>